<evidence type="ECO:0000256" key="8">
    <source>
        <dbReference type="SAM" id="Phobius"/>
    </source>
</evidence>
<feature type="transmembrane region" description="Helical" evidence="8">
    <location>
        <begin position="386"/>
        <end position="409"/>
    </location>
</feature>
<evidence type="ECO:0000256" key="2">
    <source>
        <dbReference type="ARBA" id="ARBA00010942"/>
    </source>
</evidence>
<dbReference type="GO" id="GO:0008324">
    <property type="term" value="F:monoatomic cation transmembrane transporter activity"/>
    <property type="evidence" value="ECO:0007669"/>
    <property type="project" value="InterPro"/>
</dbReference>
<feature type="transmembrane region" description="Helical" evidence="8">
    <location>
        <begin position="522"/>
        <end position="542"/>
    </location>
</feature>
<evidence type="ECO:0000313" key="9">
    <source>
        <dbReference type="EMBL" id="MBC3860770.1"/>
    </source>
</evidence>
<dbReference type="Gene3D" id="3.30.70.1320">
    <property type="entry name" value="Multidrug efflux transporter AcrB pore domain like"/>
    <property type="match status" value="1"/>
</dbReference>
<feature type="transmembrane region" description="Helical" evidence="8">
    <location>
        <begin position="470"/>
        <end position="491"/>
    </location>
</feature>
<dbReference type="PANTHER" id="PTHR32063">
    <property type="match status" value="1"/>
</dbReference>
<dbReference type="InterPro" id="IPR004763">
    <property type="entry name" value="CusA-like"/>
</dbReference>
<comment type="caution">
    <text evidence="9">The sequence shown here is derived from an EMBL/GenBank/DDBJ whole genome shotgun (WGS) entry which is preliminary data.</text>
</comment>
<dbReference type="Proteomes" id="UP000634011">
    <property type="component" value="Unassembled WGS sequence"/>
</dbReference>
<feature type="transmembrane region" description="Helical" evidence="8">
    <location>
        <begin position="859"/>
        <end position="878"/>
    </location>
</feature>
<dbReference type="Pfam" id="PF00873">
    <property type="entry name" value="ACR_tran"/>
    <property type="match status" value="1"/>
</dbReference>
<feature type="transmembrane region" description="Helical" evidence="8">
    <location>
        <begin position="334"/>
        <end position="353"/>
    </location>
</feature>
<sequence length="1030" mass="112786">MINQLIALCFRRRHLAWVIAILVSIYGYLSWTKMAVEAYPDISDVTVQVTTQVPGLAAEEIEQQITIPIERALSNTPGVTATRSSSTFALSLITLVFQDGVEDYFARQRVNERIAQVTLPPGVQASLAPVSSPAGEIFRYTLESDTKNLMELSEVQKWIVTPAFKQVPGIADVNNFGGFTKEFQLELDPRQLQRYNVVLNDVVTAINANTSNAGGGRISRGEQSYVVRGIGQVHSLDDLGSVVVTQSNGVPVSIRDLGKLQFGHQEREGILGKDTNPDTIEGIVLMLKYENPSKVLEKVHAKFEELQKRLTPMGIKIVPYIDRDDLVKLTVHKVSHTVIEGIGLVCIVLILFLGSPRSAIVAAVAIPIALVTVFIIMYATKMPANLFSLGAIDFGIIVDGAIVVMEAILRRREEAPDVELNEEDILETVSQVASPIFFATLIIITAYLPLFAFQRAEGKLFTPMAYTVGYALLGALICSLVLIPGLAFAALRKPQKIFHNRPLVWLTDKYSSILDHLLHQPFIAYSAAAIALVAVVILGASAGREFLPELDEGALWLQVQLPSGISLDKANEMATELRRTIHEFPEVSYVVTQLGRSDGGTDPWTPSHIEVPVGLKPYNEWPDHESKAELIERLTKRFEQMPGFSIGISQPIIDGVNDAIGGAHSPLVLRVYGTDLKENRRIGNQIVDILQSIRGTASASLFQEPPIPQLAIKVNREAAARFGINVQDISALIQTGIGGAPVTPVFVEDRTYNVTVRFPKESKANIESLGNLFLNSSSGAKIPLSQLATIQMQTGESTISHEFNERQVTVRIDNRGRDLTSYLAEAQKRIDAEVKFNKEKVHLEWAGQFENQRRAQERLTVILGIVLLVMGVLLFFQFGKLRQAILVLGVVPLAALGGLIAIHLTGETLNVATAVGFIALFGVSVQNGIIMVANFRRVRGSGLNLHNTVIKGAAERLRPVLMTATVASFGMLPAALATGVGTDVQRDLATVVVGGLIISTLLTLFILPTFYFALEHFVESREHKNLRQSR</sequence>
<dbReference type="RefSeq" id="WP_186910696.1">
    <property type="nucleotide sequence ID" value="NZ_JACOFV010000001.1"/>
</dbReference>
<organism evidence="9 10">
    <name type="scientific">Undibacterium jejuense</name>
    <dbReference type="NCBI Taxonomy" id="1344949"/>
    <lineage>
        <taxon>Bacteria</taxon>
        <taxon>Pseudomonadati</taxon>
        <taxon>Pseudomonadota</taxon>
        <taxon>Betaproteobacteria</taxon>
        <taxon>Burkholderiales</taxon>
        <taxon>Oxalobacteraceae</taxon>
        <taxon>Undibacterium</taxon>
    </lineage>
</organism>
<keyword evidence="10" id="KW-1185">Reference proteome</keyword>
<dbReference type="EMBL" id="JACOFV010000001">
    <property type="protein sequence ID" value="MBC3860770.1"/>
    <property type="molecule type" value="Genomic_DNA"/>
</dbReference>
<evidence type="ECO:0000313" key="10">
    <source>
        <dbReference type="Proteomes" id="UP000634011"/>
    </source>
</evidence>
<dbReference type="SUPFAM" id="SSF82714">
    <property type="entry name" value="Multidrug efflux transporter AcrB TolC docking domain, DN and DC subdomains"/>
    <property type="match status" value="2"/>
</dbReference>
<feature type="transmembrane region" description="Helical" evidence="8">
    <location>
        <begin position="988"/>
        <end position="1014"/>
    </location>
</feature>
<evidence type="ECO:0000256" key="6">
    <source>
        <dbReference type="ARBA" id="ARBA00022989"/>
    </source>
</evidence>
<dbReference type="NCBIfam" id="TIGR00914">
    <property type="entry name" value="2A0601"/>
    <property type="match status" value="1"/>
</dbReference>
<evidence type="ECO:0000256" key="1">
    <source>
        <dbReference type="ARBA" id="ARBA00004651"/>
    </source>
</evidence>
<evidence type="ECO:0000256" key="5">
    <source>
        <dbReference type="ARBA" id="ARBA00022692"/>
    </source>
</evidence>
<feature type="transmembrane region" description="Helical" evidence="8">
    <location>
        <begin position="429"/>
        <end position="450"/>
    </location>
</feature>
<evidence type="ECO:0000256" key="3">
    <source>
        <dbReference type="ARBA" id="ARBA00022448"/>
    </source>
</evidence>
<dbReference type="Gene3D" id="3.30.70.1430">
    <property type="entry name" value="Multidrug efflux transporter AcrB pore domain"/>
    <property type="match status" value="2"/>
</dbReference>
<protein>
    <submittedName>
        <fullName evidence="9">Efflux RND transporter permease subunit</fullName>
    </submittedName>
</protein>
<keyword evidence="3" id="KW-0813">Transport</keyword>
<keyword evidence="7 8" id="KW-0472">Membrane</keyword>
<dbReference type="SUPFAM" id="SSF82866">
    <property type="entry name" value="Multidrug efflux transporter AcrB transmembrane domain"/>
    <property type="match status" value="2"/>
</dbReference>
<feature type="transmembrane region" description="Helical" evidence="8">
    <location>
        <begin position="360"/>
        <end position="380"/>
    </location>
</feature>
<comment type="similarity">
    <text evidence="2">Belongs to the resistance-nodulation-cell division (RND) (TC 2.A.6) family.</text>
</comment>
<keyword evidence="6 8" id="KW-1133">Transmembrane helix</keyword>
<dbReference type="PRINTS" id="PR00702">
    <property type="entry name" value="ACRIFLAVINRP"/>
</dbReference>
<dbReference type="GO" id="GO:0042910">
    <property type="term" value="F:xenobiotic transmembrane transporter activity"/>
    <property type="evidence" value="ECO:0007669"/>
    <property type="project" value="TreeGrafter"/>
</dbReference>
<feature type="transmembrane region" description="Helical" evidence="8">
    <location>
        <begin position="14"/>
        <end position="31"/>
    </location>
</feature>
<name>A0A923HD00_9BURK</name>
<comment type="subcellular location">
    <subcellularLocation>
        <location evidence="1">Cell membrane</location>
        <topology evidence="1">Multi-pass membrane protein</topology>
    </subcellularLocation>
</comment>
<dbReference type="InterPro" id="IPR001036">
    <property type="entry name" value="Acrflvin-R"/>
</dbReference>
<keyword evidence="5 8" id="KW-0812">Transmembrane</keyword>
<dbReference type="InterPro" id="IPR027463">
    <property type="entry name" value="AcrB_DN_DC_subdom"/>
</dbReference>
<proteinExistence type="inferred from homology"/>
<dbReference type="Gene3D" id="3.30.70.1440">
    <property type="entry name" value="Multidrug efflux transporter AcrB pore domain"/>
    <property type="match status" value="1"/>
</dbReference>
<dbReference type="Gene3D" id="3.30.2090.10">
    <property type="entry name" value="Multidrug efflux transporter AcrB TolC docking domain, DN and DC subdomains"/>
    <property type="match status" value="2"/>
</dbReference>
<feature type="transmembrane region" description="Helical" evidence="8">
    <location>
        <begin position="956"/>
        <end position="976"/>
    </location>
</feature>
<dbReference type="SUPFAM" id="SSF82693">
    <property type="entry name" value="Multidrug efflux transporter AcrB pore domain, PN1, PN2, PC1 and PC2 subdomains"/>
    <property type="match status" value="3"/>
</dbReference>
<reference evidence="9" key="1">
    <citation type="submission" date="2020-08" db="EMBL/GenBank/DDBJ databases">
        <title>Novel species isolated from subtropical streams in China.</title>
        <authorList>
            <person name="Lu H."/>
        </authorList>
    </citation>
    <scope>NUCLEOTIDE SEQUENCE</scope>
    <source>
        <strain evidence="9">KACC 12607</strain>
    </source>
</reference>
<feature type="transmembrane region" description="Helical" evidence="8">
    <location>
        <begin position="911"/>
        <end position="935"/>
    </location>
</feature>
<accession>A0A923HD00</accession>
<evidence type="ECO:0000256" key="7">
    <source>
        <dbReference type="ARBA" id="ARBA00023136"/>
    </source>
</evidence>
<dbReference type="AlphaFoldDB" id="A0A923HD00"/>
<evidence type="ECO:0000256" key="4">
    <source>
        <dbReference type="ARBA" id="ARBA00022475"/>
    </source>
</evidence>
<gene>
    <name evidence="9" type="ORF">H8K32_01560</name>
</gene>
<dbReference type="GO" id="GO:0005886">
    <property type="term" value="C:plasma membrane"/>
    <property type="evidence" value="ECO:0007669"/>
    <property type="project" value="UniProtKB-SubCell"/>
</dbReference>
<dbReference type="PANTHER" id="PTHR32063:SF17">
    <property type="entry name" value="CATION EFFLUX SYSTEM PROTEIN"/>
    <property type="match status" value="1"/>
</dbReference>
<feature type="transmembrane region" description="Helical" evidence="8">
    <location>
        <begin position="885"/>
        <end position="905"/>
    </location>
</feature>
<dbReference type="Gene3D" id="1.20.1640.10">
    <property type="entry name" value="Multidrug efflux transporter AcrB transmembrane domain"/>
    <property type="match status" value="2"/>
</dbReference>
<keyword evidence="4" id="KW-1003">Cell membrane</keyword>